<dbReference type="SUPFAM" id="SSF55811">
    <property type="entry name" value="Nudix"/>
    <property type="match status" value="1"/>
</dbReference>
<dbReference type="PROSITE" id="PS51462">
    <property type="entry name" value="NUDIX"/>
    <property type="match status" value="1"/>
</dbReference>
<evidence type="ECO:0000256" key="4">
    <source>
        <dbReference type="ARBA" id="ARBA00013297"/>
    </source>
</evidence>
<dbReference type="GO" id="GO:0046872">
    <property type="term" value="F:metal ion binding"/>
    <property type="evidence" value="ECO:0007669"/>
    <property type="project" value="UniProtKB-KW"/>
</dbReference>
<dbReference type="EC" id="3.6.1.13" evidence="3"/>
<dbReference type="InterPro" id="IPR000086">
    <property type="entry name" value="NUDIX_hydrolase_dom"/>
</dbReference>
<reference evidence="16 17" key="1">
    <citation type="submission" date="2018-04" db="EMBL/GenBank/DDBJ databases">
        <title>Genomic Encyclopedia of Archaeal and Bacterial Type Strains, Phase II (KMG-II): from individual species to whole genera.</title>
        <authorList>
            <person name="Goeker M."/>
        </authorList>
    </citation>
    <scope>NUCLEOTIDE SEQUENCE [LARGE SCALE GENOMIC DNA]</scope>
    <source>
        <strain evidence="16 17">DSM 5822</strain>
    </source>
</reference>
<evidence type="ECO:0000313" key="17">
    <source>
        <dbReference type="Proteomes" id="UP000244223"/>
    </source>
</evidence>
<dbReference type="PANTHER" id="PTHR11839">
    <property type="entry name" value="UDP/ADP-SUGAR PYROPHOSPHATASE"/>
    <property type="match status" value="1"/>
</dbReference>
<gene>
    <name evidence="16" type="ORF">C8N29_10437</name>
</gene>
<protein>
    <recommendedName>
        <fullName evidence="4">ADP-ribose pyrophosphatase</fullName>
        <ecNumber evidence="3">3.6.1.13</ecNumber>
    </recommendedName>
    <alternativeName>
        <fullName evidence="9">ADP-ribose diphosphatase</fullName>
    </alternativeName>
    <alternativeName>
        <fullName evidence="11">ADP-ribose phosphohydrolase</fullName>
    </alternativeName>
    <alternativeName>
        <fullName evidence="10">Adenosine diphosphoribose pyrophosphatase</fullName>
    </alternativeName>
</protein>
<evidence type="ECO:0000259" key="15">
    <source>
        <dbReference type="PROSITE" id="PS51462"/>
    </source>
</evidence>
<sequence>MEQTLFKQTHDVEHVERKTLFQGFNRIDVLRLKHRLFSGQMGTVIQRELMVKPQAVGVLIYDPVLASVLLIEQFRVGALAEDNPWLLEIVAGLVDAEQESLEQVVRREAQEEAGISLLHLEFVQRFYLTPGCSSECLHLFVAQADLSQAGGIYGLPEEGEDIRACVVEIAQLQAYLTQGRLINATTVIAAQWLLLNEVKLRTRWQKKENFADL</sequence>
<dbReference type="Gene3D" id="3.90.79.10">
    <property type="entry name" value="Nucleoside Triphosphate Pyrophosphohydrolase"/>
    <property type="match status" value="1"/>
</dbReference>
<evidence type="ECO:0000256" key="8">
    <source>
        <dbReference type="ARBA" id="ARBA00025164"/>
    </source>
</evidence>
<name>A0A2T5J129_9GAMM</name>
<keyword evidence="7 13" id="KW-0460">Magnesium</keyword>
<feature type="binding site" evidence="13">
    <location>
        <position position="91"/>
    </location>
    <ligand>
        <name>Mg(2+)</name>
        <dbReference type="ChEBI" id="CHEBI:18420"/>
        <label>1</label>
    </ligand>
</feature>
<dbReference type="CDD" id="cd24155">
    <property type="entry name" value="NUDIX_ADPRase"/>
    <property type="match status" value="1"/>
</dbReference>
<evidence type="ECO:0000256" key="11">
    <source>
        <dbReference type="ARBA" id="ARBA00033056"/>
    </source>
</evidence>
<feature type="domain" description="Nudix hydrolase" evidence="15">
    <location>
        <begin position="51"/>
        <end position="195"/>
    </location>
</feature>
<dbReference type="PANTHER" id="PTHR11839:SF5">
    <property type="entry name" value="ADP-RIBOSE PYROPHOSPHATASE"/>
    <property type="match status" value="1"/>
</dbReference>
<keyword evidence="5 13" id="KW-0479">Metal-binding</keyword>
<comment type="function">
    <text evidence="8">Acts on ADP-mannose and ADP-glucose as well as ADP-ribose. Prevents glycogen biosynthesis. The reaction catalyzed by this enzyme is a limiting step of the gluconeogenic process.</text>
</comment>
<dbReference type="Proteomes" id="UP000244223">
    <property type="component" value="Unassembled WGS sequence"/>
</dbReference>
<dbReference type="GO" id="GO:0019693">
    <property type="term" value="P:ribose phosphate metabolic process"/>
    <property type="evidence" value="ECO:0007669"/>
    <property type="project" value="TreeGrafter"/>
</dbReference>
<dbReference type="GO" id="GO:0047631">
    <property type="term" value="F:ADP-ribose diphosphatase activity"/>
    <property type="evidence" value="ECO:0007669"/>
    <property type="project" value="UniProtKB-EC"/>
</dbReference>
<evidence type="ECO:0000256" key="9">
    <source>
        <dbReference type="ARBA" id="ARBA00030162"/>
    </source>
</evidence>
<evidence type="ECO:0000313" key="16">
    <source>
        <dbReference type="EMBL" id="PTQ89999.1"/>
    </source>
</evidence>
<dbReference type="GO" id="GO:0005829">
    <property type="term" value="C:cytosol"/>
    <property type="evidence" value="ECO:0007669"/>
    <property type="project" value="TreeGrafter"/>
</dbReference>
<evidence type="ECO:0000256" key="10">
    <source>
        <dbReference type="ARBA" id="ARBA00030308"/>
    </source>
</evidence>
<evidence type="ECO:0000256" key="13">
    <source>
        <dbReference type="PIRSR" id="PIRSR604385-2"/>
    </source>
</evidence>
<dbReference type="Pfam" id="PF00293">
    <property type="entry name" value="NUDIX"/>
    <property type="match status" value="1"/>
</dbReference>
<evidence type="ECO:0000256" key="1">
    <source>
        <dbReference type="ARBA" id="ARBA00001946"/>
    </source>
</evidence>
<evidence type="ECO:0000256" key="6">
    <source>
        <dbReference type="ARBA" id="ARBA00022801"/>
    </source>
</evidence>
<accession>A0A2T5J129</accession>
<evidence type="ECO:0000256" key="14">
    <source>
        <dbReference type="PIRSR" id="PIRSR604385-3"/>
    </source>
</evidence>
<feature type="binding site" evidence="13">
    <location>
        <position position="112"/>
    </location>
    <ligand>
        <name>Mg(2+)</name>
        <dbReference type="ChEBI" id="CHEBI:18420"/>
        <label>1</label>
    </ligand>
</feature>
<evidence type="ECO:0000256" key="12">
    <source>
        <dbReference type="ARBA" id="ARBA00049546"/>
    </source>
</evidence>
<feature type="short sequence motif" description="Nudix box" evidence="14">
    <location>
        <begin position="92"/>
        <end position="115"/>
    </location>
</feature>
<dbReference type="OrthoDB" id="9806150at2"/>
<evidence type="ECO:0000256" key="2">
    <source>
        <dbReference type="ARBA" id="ARBA00007482"/>
    </source>
</evidence>
<proteinExistence type="inferred from homology"/>
<feature type="binding site" evidence="13">
    <location>
        <position position="160"/>
    </location>
    <ligand>
        <name>Mg(2+)</name>
        <dbReference type="ChEBI" id="CHEBI:18420"/>
        <label>1</label>
    </ligand>
</feature>
<dbReference type="EMBL" id="QAON01000004">
    <property type="protein sequence ID" value="PTQ89999.1"/>
    <property type="molecule type" value="Genomic_DNA"/>
</dbReference>
<keyword evidence="6" id="KW-0378">Hydrolase</keyword>
<dbReference type="NCBIfam" id="TIGR00052">
    <property type="entry name" value="nudix-type nucleoside diphosphatase, YffH/AdpP family"/>
    <property type="match status" value="1"/>
</dbReference>
<dbReference type="InterPro" id="IPR004385">
    <property type="entry name" value="NDP_pyrophosphatase"/>
</dbReference>
<comment type="cofactor">
    <cofactor evidence="1 13">
        <name>Mg(2+)</name>
        <dbReference type="ChEBI" id="CHEBI:18420"/>
    </cofactor>
</comment>
<dbReference type="GO" id="GO:0019144">
    <property type="term" value="F:ADP-sugar diphosphatase activity"/>
    <property type="evidence" value="ECO:0007669"/>
    <property type="project" value="TreeGrafter"/>
</dbReference>
<comment type="similarity">
    <text evidence="2">Belongs to the Nudix hydrolase family. NudF subfamily.</text>
</comment>
<dbReference type="AlphaFoldDB" id="A0A2T5J129"/>
<organism evidence="16 17">
    <name type="scientific">Agitococcus lubricus</name>
    <dbReference type="NCBI Taxonomy" id="1077255"/>
    <lineage>
        <taxon>Bacteria</taxon>
        <taxon>Pseudomonadati</taxon>
        <taxon>Pseudomonadota</taxon>
        <taxon>Gammaproteobacteria</taxon>
        <taxon>Moraxellales</taxon>
        <taxon>Moraxellaceae</taxon>
        <taxon>Agitococcus</taxon>
    </lineage>
</organism>
<dbReference type="InterPro" id="IPR015797">
    <property type="entry name" value="NUDIX_hydrolase-like_dom_sf"/>
</dbReference>
<dbReference type="GO" id="GO:0006753">
    <property type="term" value="P:nucleoside phosphate metabolic process"/>
    <property type="evidence" value="ECO:0007669"/>
    <property type="project" value="TreeGrafter"/>
</dbReference>
<keyword evidence="17" id="KW-1185">Reference proteome</keyword>
<evidence type="ECO:0000256" key="3">
    <source>
        <dbReference type="ARBA" id="ARBA00012453"/>
    </source>
</evidence>
<comment type="catalytic activity">
    <reaction evidence="12">
        <text>ADP-D-ribose + H2O = D-ribose 5-phosphate + AMP + 2 H(+)</text>
        <dbReference type="Rhea" id="RHEA:10412"/>
        <dbReference type="ChEBI" id="CHEBI:15377"/>
        <dbReference type="ChEBI" id="CHEBI:15378"/>
        <dbReference type="ChEBI" id="CHEBI:57967"/>
        <dbReference type="ChEBI" id="CHEBI:78346"/>
        <dbReference type="ChEBI" id="CHEBI:456215"/>
        <dbReference type="EC" id="3.6.1.13"/>
    </reaction>
</comment>
<comment type="caution">
    <text evidence="16">The sequence shown here is derived from an EMBL/GenBank/DDBJ whole genome shotgun (WGS) entry which is preliminary data.</text>
</comment>
<evidence type="ECO:0000256" key="7">
    <source>
        <dbReference type="ARBA" id="ARBA00022842"/>
    </source>
</evidence>
<dbReference type="RefSeq" id="WP_107865006.1">
    <property type="nucleotide sequence ID" value="NZ_QAON01000004.1"/>
</dbReference>
<evidence type="ECO:0000256" key="5">
    <source>
        <dbReference type="ARBA" id="ARBA00022723"/>
    </source>
</evidence>
<feature type="binding site" evidence="13">
    <location>
        <position position="108"/>
    </location>
    <ligand>
        <name>Mg(2+)</name>
        <dbReference type="ChEBI" id="CHEBI:18420"/>
        <label>1</label>
    </ligand>
</feature>